<proteinExistence type="predicted"/>
<keyword evidence="1" id="KW-0732">Signal</keyword>
<protein>
    <submittedName>
        <fullName evidence="2">Uncharacterized protein</fullName>
    </submittedName>
</protein>
<organism evidence="2 3">
    <name type="scientific">Paraburkholderia graminis</name>
    <dbReference type="NCBI Taxonomy" id="60548"/>
    <lineage>
        <taxon>Bacteria</taxon>
        <taxon>Pseudomonadati</taxon>
        <taxon>Pseudomonadota</taxon>
        <taxon>Betaproteobacteria</taxon>
        <taxon>Burkholderiales</taxon>
        <taxon>Burkholderiaceae</taxon>
        <taxon>Paraburkholderia</taxon>
    </lineage>
</organism>
<reference evidence="2 3" key="1">
    <citation type="submission" date="2023-08" db="EMBL/GenBank/DDBJ databases">
        <title>Genome sequencing of plant associated microbes to promote plant fitness in Sorghum bicolor and Oryza sativa.</title>
        <authorList>
            <person name="Coleman-Derr D."/>
        </authorList>
    </citation>
    <scope>NUCLEOTIDE SEQUENCE [LARGE SCALE GENOMIC DNA]</scope>
    <source>
        <strain evidence="2 3">SLBN-33</strain>
    </source>
</reference>
<evidence type="ECO:0000256" key="1">
    <source>
        <dbReference type="SAM" id="SignalP"/>
    </source>
</evidence>
<dbReference type="Proteomes" id="UP001245184">
    <property type="component" value="Unassembled WGS sequence"/>
</dbReference>
<dbReference type="AlphaFoldDB" id="A0ABD5CFS2"/>
<feature type="chain" id="PRO_5044855985" evidence="1">
    <location>
        <begin position="27"/>
        <end position="115"/>
    </location>
</feature>
<feature type="signal peptide" evidence="1">
    <location>
        <begin position="1"/>
        <end position="26"/>
    </location>
</feature>
<evidence type="ECO:0000313" key="2">
    <source>
        <dbReference type="EMBL" id="MDR6204062.1"/>
    </source>
</evidence>
<gene>
    <name evidence="2" type="ORF">QF025_002782</name>
</gene>
<evidence type="ECO:0000313" key="3">
    <source>
        <dbReference type="Proteomes" id="UP001245184"/>
    </source>
</evidence>
<name>A0ABD5CFS2_9BURK</name>
<comment type="caution">
    <text evidence="2">The sequence shown here is derived from an EMBL/GenBank/DDBJ whole genome shotgun (WGS) entry which is preliminary data.</text>
</comment>
<dbReference type="EMBL" id="JAVIZN010000002">
    <property type="protein sequence ID" value="MDR6204062.1"/>
    <property type="molecule type" value="Genomic_DNA"/>
</dbReference>
<sequence length="115" mass="12757">MKKKTLMPMGTLWFVGGSLVAHLAYAQDHSGIAEPTLPLKVTPTVDMPTAVTAAPRRMLHHWSRVGALSDDQKSMGEMLAEHPELQTHSHSTYYSWSLHVGERARLQPPGSEFSH</sequence>
<dbReference type="RefSeq" id="WP_310031749.1">
    <property type="nucleotide sequence ID" value="NZ_JAVIZN010000002.1"/>
</dbReference>
<accession>A0ABD5CFS2</accession>